<keyword evidence="3" id="KW-1003">Cell membrane</keyword>
<dbReference type="EC" id="3.1.4.52" evidence="2"/>
<keyword evidence="6" id="KW-0378">Hydrolase</keyword>
<dbReference type="EMBL" id="JAOBZK010000005">
    <property type="protein sequence ID" value="MDH1177471.1"/>
    <property type="molecule type" value="Genomic_DNA"/>
</dbReference>
<evidence type="ECO:0000256" key="3">
    <source>
        <dbReference type="ARBA" id="ARBA00022475"/>
    </source>
</evidence>
<evidence type="ECO:0000256" key="6">
    <source>
        <dbReference type="ARBA" id="ARBA00022801"/>
    </source>
</evidence>
<comment type="subcellular location">
    <subcellularLocation>
        <location evidence="1">Cell membrane</location>
        <topology evidence="1">Multi-pass membrane protein</topology>
    </subcellularLocation>
</comment>
<dbReference type="AlphaFoldDB" id="A0ABD4YQL2"/>
<protein>
    <recommendedName>
        <fullName evidence="2">cyclic-guanylate-specific phosphodiesterase</fullName>
        <ecNumber evidence="2">3.1.4.52</ecNumber>
    </recommendedName>
</protein>
<evidence type="ECO:0000256" key="2">
    <source>
        <dbReference type="ARBA" id="ARBA00012282"/>
    </source>
</evidence>
<dbReference type="InterPro" id="IPR024744">
    <property type="entry name" value="CSS-motif_dom"/>
</dbReference>
<keyword evidence="7 10" id="KW-1133">Transmembrane helix</keyword>
<keyword evidence="4" id="KW-0973">c-di-GMP</keyword>
<evidence type="ECO:0000256" key="8">
    <source>
        <dbReference type="ARBA" id="ARBA00023136"/>
    </source>
</evidence>
<dbReference type="Gene3D" id="3.20.20.450">
    <property type="entry name" value="EAL domain"/>
    <property type="match status" value="1"/>
</dbReference>
<dbReference type="PROSITE" id="PS50883">
    <property type="entry name" value="EAL"/>
    <property type="match status" value="1"/>
</dbReference>
<dbReference type="RefSeq" id="WP_279989765.1">
    <property type="nucleotide sequence ID" value="NZ_JAOBZK010000005.1"/>
</dbReference>
<reference evidence="12 13" key="1">
    <citation type="submission" date="2022-09" db="EMBL/GenBank/DDBJ databases">
        <title>Intensive care unit water sources are persistently colonized with multi-drug resistant bacteria and are the site of extensive horizontal gene transfer of antibiotic resistance genes.</title>
        <authorList>
            <person name="Diorio-Toth L."/>
        </authorList>
    </citation>
    <scope>NUCLEOTIDE SEQUENCE [LARGE SCALE GENOMIC DNA]</scope>
    <source>
        <strain evidence="12 13">GD03967</strain>
    </source>
</reference>
<evidence type="ECO:0000259" key="11">
    <source>
        <dbReference type="PROSITE" id="PS50883"/>
    </source>
</evidence>
<name>A0ABD4YQL2_9BURK</name>
<feature type="transmembrane region" description="Helical" evidence="10">
    <location>
        <begin position="230"/>
        <end position="259"/>
    </location>
</feature>
<accession>A0ABD4YQL2</accession>
<dbReference type="GO" id="GO:0071111">
    <property type="term" value="F:cyclic-guanylate-specific phosphodiesterase activity"/>
    <property type="evidence" value="ECO:0007669"/>
    <property type="project" value="UniProtKB-EC"/>
</dbReference>
<dbReference type="PANTHER" id="PTHR33121">
    <property type="entry name" value="CYCLIC DI-GMP PHOSPHODIESTERASE PDEF"/>
    <property type="match status" value="1"/>
</dbReference>
<feature type="domain" description="EAL" evidence="11">
    <location>
        <begin position="261"/>
        <end position="508"/>
    </location>
</feature>
<comment type="caution">
    <text evidence="12">The sequence shown here is derived from an EMBL/GenBank/DDBJ whole genome shotgun (WGS) entry which is preliminary data.</text>
</comment>
<dbReference type="SUPFAM" id="SSF141868">
    <property type="entry name" value="EAL domain-like"/>
    <property type="match status" value="1"/>
</dbReference>
<gene>
    <name evidence="12" type="ORF">N5C72_05265</name>
</gene>
<organism evidence="12 13">
    <name type="scientific">Achromobacter mucicolens</name>
    <dbReference type="NCBI Taxonomy" id="1389922"/>
    <lineage>
        <taxon>Bacteria</taxon>
        <taxon>Pseudomonadati</taxon>
        <taxon>Pseudomonadota</taxon>
        <taxon>Betaproteobacteria</taxon>
        <taxon>Burkholderiales</taxon>
        <taxon>Alcaligenaceae</taxon>
        <taxon>Achromobacter</taxon>
    </lineage>
</organism>
<evidence type="ECO:0000313" key="12">
    <source>
        <dbReference type="EMBL" id="MDH1177471.1"/>
    </source>
</evidence>
<evidence type="ECO:0000256" key="9">
    <source>
        <dbReference type="ARBA" id="ARBA00034290"/>
    </source>
</evidence>
<sequence length="508" mass="54481">MSRPRIAAFVLLLSALGFLAGVLAGRQIELNQADDRLAGHNARLLAHALRVAQESHRLMAAATQGGALCSESDVATLRVLLFNSTYIRDIGRTLGGMLRCSAAWGKLPEPLALPPPAFTVSSGLQLWVGAANIVDRRIIGDMASLRDVIVFTAPGAFDGFPEPGSGIDAKIVTRDGSHVYRRFGRAHDLDVPADGDAGDGLGFAPERRAWLCAPDGGPDICVVSRLRSDAWFQLPAMVMSVVGALALAFLAGLCVMWRLHAGSARTELRKAILAGDIQVHYQPLRQLATRQLAGFEALARWRARGRDVSPILFVPLAEAMGLGRALSRLVTSQALRDLHERLRSNPALYVSINVSAADLKDAGYRNFLMDAVSERGLMPANVALEITEGTPLSDGHVLAMVKALRGKGFKVFIDDFGTGHSNLNYLAELQADAIKLDRSFTSAIGEEEAGTLIVDHVIAISRELGINLIIEGIETEAQASYLLARQPAAVGQGWLFGRPVPLSDIVAE</sequence>
<dbReference type="InterPro" id="IPR001633">
    <property type="entry name" value="EAL_dom"/>
</dbReference>
<dbReference type="SMART" id="SM00052">
    <property type="entry name" value="EAL"/>
    <property type="match status" value="1"/>
</dbReference>
<evidence type="ECO:0000256" key="10">
    <source>
        <dbReference type="SAM" id="Phobius"/>
    </source>
</evidence>
<evidence type="ECO:0000256" key="4">
    <source>
        <dbReference type="ARBA" id="ARBA00022636"/>
    </source>
</evidence>
<proteinExistence type="predicted"/>
<dbReference type="Proteomes" id="UP001158644">
    <property type="component" value="Unassembled WGS sequence"/>
</dbReference>
<evidence type="ECO:0000313" key="13">
    <source>
        <dbReference type="Proteomes" id="UP001158644"/>
    </source>
</evidence>
<dbReference type="InterPro" id="IPR035919">
    <property type="entry name" value="EAL_sf"/>
</dbReference>
<dbReference type="GO" id="GO:0005886">
    <property type="term" value="C:plasma membrane"/>
    <property type="evidence" value="ECO:0007669"/>
    <property type="project" value="UniProtKB-SubCell"/>
</dbReference>
<evidence type="ECO:0000256" key="1">
    <source>
        <dbReference type="ARBA" id="ARBA00004651"/>
    </source>
</evidence>
<evidence type="ECO:0000256" key="5">
    <source>
        <dbReference type="ARBA" id="ARBA00022692"/>
    </source>
</evidence>
<dbReference type="CDD" id="cd01948">
    <property type="entry name" value="EAL"/>
    <property type="match status" value="1"/>
</dbReference>
<dbReference type="PANTHER" id="PTHR33121:SF79">
    <property type="entry name" value="CYCLIC DI-GMP PHOSPHODIESTERASE PDED-RELATED"/>
    <property type="match status" value="1"/>
</dbReference>
<evidence type="ECO:0000256" key="7">
    <source>
        <dbReference type="ARBA" id="ARBA00022989"/>
    </source>
</evidence>
<dbReference type="Pfam" id="PF00563">
    <property type="entry name" value="EAL"/>
    <property type="match status" value="1"/>
</dbReference>
<keyword evidence="8 10" id="KW-0472">Membrane</keyword>
<dbReference type="Pfam" id="PF12792">
    <property type="entry name" value="CSS-motif"/>
    <property type="match status" value="1"/>
</dbReference>
<keyword evidence="5 10" id="KW-0812">Transmembrane</keyword>
<dbReference type="InterPro" id="IPR050706">
    <property type="entry name" value="Cyclic-di-GMP_PDE-like"/>
</dbReference>
<comment type="catalytic activity">
    <reaction evidence="9">
        <text>3',3'-c-di-GMP + H2O = 5'-phosphoguanylyl(3'-&gt;5')guanosine + H(+)</text>
        <dbReference type="Rhea" id="RHEA:24902"/>
        <dbReference type="ChEBI" id="CHEBI:15377"/>
        <dbReference type="ChEBI" id="CHEBI:15378"/>
        <dbReference type="ChEBI" id="CHEBI:58754"/>
        <dbReference type="ChEBI" id="CHEBI:58805"/>
        <dbReference type="EC" id="3.1.4.52"/>
    </reaction>
</comment>